<dbReference type="Pfam" id="PF13482">
    <property type="entry name" value="RNase_H_2"/>
    <property type="match status" value="1"/>
</dbReference>
<protein>
    <submittedName>
        <fullName evidence="2">DNA polymerase B</fullName>
    </submittedName>
</protein>
<name>A0A8S5NQV8_9CAUD</name>
<dbReference type="InterPro" id="IPR012337">
    <property type="entry name" value="RNaseH-like_sf"/>
</dbReference>
<proteinExistence type="predicted"/>
<sequence length="258" mass="29736">MQNLTKISQQEFDPLPKILIYDLEVSATLGWTYGLWKTNVLKVERDPEIMCFSYQWFGQKEIHHVSQRDMSEKKVVKKLWDLFDEADILVAHNGRRFDQKVSNAMFIRHHLTPPSPYKTVDTLQVARSVARFNSNSLDSLGKLLLGEGKTESTYADVWYDCLIKNDKKAWSTMEKYNNKDVEVLAGLYAELRPWIHNHPNIGDHTGIDGICPKCGSDNIRKDGSYRKRSGRVQRYKCLHCGGWSSEASVKREGRLVNV</sequence>
<dbReference type="Gene3D" id="3.30.420.10">
    <property type="entry name" value="Ribonuclease H-like superfamily/Ribonuclease H"/>
    <property type="match status" value="1"/>
</dbReference>
<dbReference type="GO" id="GO:0003676">
    <property type="term" value="F:nucleic acid binding"/>
    <property type="evidence" value="ECO:0007669"/>
    <property type="project" value="InterPro"/>
</dbReference>
<evidence type="ECO:0000259" key="1">
    <source>
        <dbReference type="Pfam" id="PF13482"/>
    </source>
</evidence>
<reference evidence="2" key="1">
    <citation type="journal article" date="2021" name="Proc. Natl. Acad. Sci. U.S.A.">
        <title>A Catalog of Tens of Thousands of Viruses from Human Metagenomes Reveals Hidden Associations with Chronic Diseases.</title>
        <authorList>
            <person name="Tisza M.J."/>
            <person name="Buck C.B."/>
        </authorList>
    </citation>
    <scope>NUCLEOTIDE SEQUENCE</scope>
    <source>
        <strain evidence="2">CtdDI2</strain>
    </source>
</reference>
<dbReference type="SUPFAM" id="SSF53098">
    <property type="entry name" value="Ribonuclease H-like"/>
    <property type="match status" value="1"/>
</dbReference>
<feature type="domain" description="YprB ribonuclease H-like" evidence="1">
    <location>
        <begin position="45"/>
        <end position="191"/>
    </location>
</feature>
<dbReference type="InterPro" id="IPR038720">
    <property type="entry name" value="YprB_RNase_H-like_dom"/>
</dbReference>
<organism evidence="2">
    <name type="scientific">Podoviridae sp. ctdDI2</name>
    <dbReference type="NCBI Taxonomy" id="2826567"/>
    <lineage>
        <taxon>Viruses</taxon>
        <taxon>Duplodnaviria</taxon>
        <taxon>Heunggongvirae</taxon>
        <taxon>Uroviricota</taxon>
        <taxon>Caudoviricetes</taxon>
    </lineage>
</organism>
<dbReference type="InterPro" id="IPR036397">
    <property type="entry name" value="RNaseH_sf"/>
</dbReference>
<evidence type="ECO:0000313" key="2">
    <source>
        <dbReference type="EMBL" id="DAD96751.1"/>
    </source>
</evidence>
<dbReference type="EMBL" id="BK015224">
    <property type="protein sequence ID" value="DAD96751.1"/>
    <property type="molecule type" value="Genomic_DNA"/>
</dbReference>
<accession>A0A8S5NQV8</accession>